<dbReference type="AlphaFoldDB" id="A0A3N9P3V4"/>
<dbReference type="PROSITE" id="PS51353">
    <property type="entry name" value="ARSC"/>
    <property type="match status" value="1"/>
</dbReference>
<reference evidence="2 3" key="1">
    <citation type="submission" date="2018-11" db="EMBL/GenBank/DDBJ databases">
        <title>Genome sequence of strain 7197.</title>
        <authorList>
            <person name="Gao J."/>
            <person name="Sun J."/>
        </authorList>
    </citation>
    <scope>NUCLEOTIDE SEQUENCE [LARGE SCALE GENOMIC DNA]</scope>
    <source>
        <strain evidence="2 3">7197</strain>
    </source>
</reference>
<comment type="caution">
    <text evidence="2">The sequence shown here is derived from an EMBL/GenBank/DDBJ whole genome shotgun (WGS) entry which is preliminary data.</text>
</comment>
<dbReference type="SUPFAM" id="SSF52833">
    <property type="entry name" value="Thioredoxin-like"/>
    <property type="match status" value="1"/>
</dbReference>
<dbReference type="RefSeq" id="WP_124696135.1">
    <property type="nucleotide sequence ID" value="NZ_JBHUFE010000013.1"/>
</dbReference>
<keyword evidence="3" id="KW-1185">Reference proteome</keyword>
<gene>
    <name evidence="2" type="ORF">EH198_13970</name>
</gene>
<sequence>MNGAYYFNAPSVKAGRVVPGALSREETLDLLCSDPILIKRPLMNTGSQLLAGFDSEYLKEIGLCEVPSGYNTGCQMNDQGSACPSSQS</sequence>
<dbReference type="Pfam" id="PF03960">
    <property type="entry name" value="ArsC"/>
    <property type="match status" value="1"/>
</dbReference>
<dbReference type="Proteomes" id="UP000282529">
    <property type="component" value="Unassembled WGS sequence"/>
</dbReference>
<accession>A0A3N9P3V4</accession>
<protein>
    <submittedName>
        <fullName evidence="2">Uncharacterized protein</fullName>
    </submittedName>
</protein>
<evidence type="ECO:0000313" key="2">
    <source>
        <dbReference type="EMBL" id="RQW10858.1"/>
    </source>
</evidence>
<proteinExistence type="inferred from homology"/>
<dbReference type="InterPro" id="IPR036249">
    <property type="entry name" value="Thioredoxin-like_sf"/>
</dbReference>
<evidence type="ECO:0000256" key="1">
    <source>
        <dbReference type="PROSITE-ProRule" id="PRU01282"/>
    </source>
</evidence>
<dbReference type="InterPro" id="IPR006660">
    <property type="entry name" value="Arsenate_reductase-like"/>
</dbReference>
<dbReference type="OrthoDB" id="9794155at2"/>
<name>A0A3N9P3V4_9BACL</name>
<dbReference type="Gene3D" id="3.40.30.10">
    <property type="entry name" value="Glutaredoxin"/>
    <property type="match status" value="1"/>
</dbReference>
<evidence type="ECO:0000313" key="3">
    <source>
        <dbReference type="Proteomes" id="UP000282529"/>
    </source>
</evidence>
<dbReference type="EMBL" id="RQPI01000007">
    <property type="protein sequence ID" value="RQW10858.1"/>
    <property type="molecule type" value="Genomic_DNA"/>
</dbReference>
<organism evidence="2 3">
    <name type="scientific">Paenibacillus rhizophilus</name>
    <dbReference type="NCBI Taxonomy" id="1850366"/>
    <lineage>
        <taxon>Bacteria</taxon>
        <taxon>Bacillati</taxon>
        <taxon>Bacillota</taxon>
        <taxon>Bacilli</taxon>
        <taxon>Bacillales</taxon>
        <taxon>Paenibacillaceae</taxon>
        <taxon>Paenibacillus</taxon>
    </lineage>
</organism>
<comment type="similarity">
    <text evidence="1">Belongs to the ArsC family.</text>
</comment>